<dbReference type="Pfam" id="PF05950">
    <property type="entry name" value="Orthopox_A36R"/>
    <property type="match status" value="1"/>
</dbReference>
<dbReference type="EMBL" id="MF001304">
    <property type="protein sequence ID" value="AST09348.1"/>
    <property type="molecule type" value="Genomic_DNA"/>
</dbReference>
<evidence type="ECO:0000256" key="1">
    <source>
        <dbReference type="SAM" id="MobiDB-lite"/>
    </source>
</evidence>
<feature type="region of interest" description="Disordered" evidence="1">
    <location>
        <begin position="53"/>
        <end position="103"/>
    </location>
</feature>
<feature type="region of interest" description="Disordered" evidence="1">
    <location>
        <begin position="213"/>
        <end position="234"/>
    </location>
</feature>
<accession>A0A223FMY7</accession>
<dbReference type="InterPro" id="IPR010274">
    <property type="entry name" value="Orthopox_A36R"/>
</dbReference>
<dbReference type="OrthoDB" id="18262at10239"/>
<feature type="transmembrane region" description="Helical" evidence="2">
    <location>
        <begin position="6"/>
        <end position="25"/>
    </location>
</feature>
<keyword evidence="4" id="KW-1185">Reference proteome</keyword>
<feature type="compositionally biased region" description="Low complexity" evidence="1">
    <location>
        <begin position="53"/>
        <end position="62"/>
    </location>
</feature>
<evidence type="ECO:0000313" key="3">
    <source>
        <dbReference type="EMBL" id="AST09348.1"/>
    </source>
</evidence>
<feature type="compositionally biased region" description="Basic and acidic residues" evidence="1">
    <location>
        <begin position="213"/>
        <end position="227"/>
    </location>
</feature>
<protein>
    <submittedName>
        <fullName evidence="3">IEV transmembrane phosphoprotein</fullName>
    </submittedName>
</protein>
<dbReference type="Proteomes" id="UP000217350">
    <property type="component" value="Segment"/>
</dbReference>
<evidence type="ECO:0000313" key="4">
    <source>
        <dbReference type="Proteomes" id="UP000217350"/>
    </source>
</evidence>
<feature type="region of interest" description="Disordered" evidence="1">
    <location>
        <begin position="138"/>
        <end position="167"/>
    </location>
</feature>
<proteinExistence type="predicted"/>
<evidence type="ECO:0000256" key="2">
    <source>
        <dbReference type="SAM" id="Phobius"/>
    </source>
</evidence>
<gene>
    <name evidence="3" type="ORF">Murmansk-153</name>
</gene>
<sequence>MLLILPIIVIAGASVILLCYIMYMLRNKIPCYSYNKMKTGVAIKLKTIRSSNSNVSNKQSQDSESEWEDFCSSIEDKDKEEEENKDENKDNLSADRRSNTDSLTWDNETNIVGVSAEHIYDLVYEGPVPANKEIEVELEPPQDAEKIESPEDTDAEKIESPEEKKPITEHVYMNFHPSNPFIDYKAIERSASNPFLLETTNNISANPFRRAYSEDNLDNKPEDDRIDASAVSLV</sequence>
<reference evidence="3" key="1">
    <citation type="journal article" date="2017" name="Virus Genes">
        <title>Two novel poxviruses with unusual genome rearrangements: NY_014 and Murmansk.</title>
        <authorList>
            <person name="Smithson C."/>
            <person name="Meyer H."/>
            <person name="Gigante C.M."/>
            <person name="Gao J."/>
            <person name="Zhao H."/>
            <person name="Batra D."/>
            <person name="Damon I."/>
            <person name="Upton C."/>
            <person name="Li Y."/>
        </authorList>
    </citation>
    <scope>NUCLEOTIDE SEQUENCE [LARGE SCALE GENOMIC DNA]</scope>
    <source>
        <strain evidence="3">LEIV-11411</strain>
    </source>
</reference>
<keyword evidence="2" id="KW-1133">Transmembrane helix</keyword>
<keyword evidence="2" id="KW-0472">Membrane</keyword>
<feature type="compositionally biased region" description="Basic and acidic residues" evidence="1">
    <location>
        <begin position="86"/>
        <end position="99"/>
    </location>
</feature>
<keyword evidence="2 3" id="KW-0812">Transmembrane</keyword>
<feature type="compositionally biased region" description="Basic and acidic residues" evidence="1">
    <location>
        <begin position="143"/>
        <end position="167"/>
    </location>
</feature>
<name>A0A223FMY7_9POXV</name>
<organism evidence="3">
    <name type="scientific">Murmansk poxvirus</name>
    <dbReference type="NCBI Taxonomy" id="2025359"/>
    <lineage>
        <taxon>Viruses</taxon>
        <taxon>Varidnaviria</taxon>
        <taxon>Bamfordvirae</taxon>
        <taxon>Nucleocytoviricota</taxon>
        <taxon>Pokkesviricetes</taxon>
        <taxon>Chitovirales</taxon>
        <taxon>Poxviridae</taxon>
        <taxon>Chordopoxvirinae</taxon>
        <taxon>Centapoxvirus</taxon>
        <taxon>Centapoxvirus microtuspox</taxon>
        <taxon>Murmansk microtuspox virus</taxon>
    </lineage>
</organism>